<dbReference type="EMBL" id="GBRH01247261">
    <property type="protein sequence ID" value="JAD50634.1"/>
    <property type="molecule type" value="Transcribed_RNA"/>
</dbReference>
<dbReference type="AlphaFoldDB" id="A0A0A9AG52"/>
<proteinExistence type="predicted"/>
<name>A0A0A9AG52_ARUDO</name>
<organism evidence="1">
    <name type="scientific">Arundo donax</name>
    <name type="common">Giant reed</name>
    <name type="synonym">Donax arundinaceus</name>
    <dbReference type="NCBI Taxonomy" id="35708"/>
    <lineage>
        <taxon>Eukaryota</taxon>
        <taxon>Viridiplantae</taxon>
        <taxon>Streptophyta</taxon>
        <taxon>Embryophyta</taxon>
        <taxon>Tracheophyta</taxon>
        <taxon>Spermatophyta</taxon>
        <taxon>Magnoliopsida</taxon>
        <taxon>Liliopsida</taxon>
        <taxon>Poales</taxon>
        <taxon>Poaceae</taxon>
        <taxon>PACMAD clade</taxon>
        <taxon>Arundinoideae</taxon>
        <taxon>Arundineae</taxon>
        <taxon>Arundo</taxon>
    </lineage>
</organism>
<evidence type="ECO:0000313" key="1">
    <source>
        <dbReference type="EMBL" id="JAD50634.1"/>
    </source>
</evidence>
<accession>A0A0A9AG52</accession>
<reference evidence="1" key="2">
    <citation type="journal article" date="2015" name="Data Brief">
        <title>Shoot transcriptome of the giant reed, Arundo donax.</title>
        <authorList>
            <person name="Barrero R.A."/>
            <person name="Guerrero F.D."/>
            <person name="Moolhuijzen P."/>
            <person name="Goolsby J.A."/>
            <person name="Tidwell J."/>
            <person name="Bellgard S.E."/>
            <person name="Bellgard M.I."/>
        </authorList>
    </citation>
    <scope>NUCLEOTIDE SEQUENCE</scope>
    <source>
        <tissue evidence="1">Shoot tissue taken approximately 20 cm above the soil surface</tissue>
    </source>
</reference>
<protein>
    <submittedName>
        <fullName evidence="1">Uncharacterized protein</fullName>
    </submittedName>
</protein>
<reference evidence="1" key="1">
    <citation type="submission" date="2014-09" db="EMBL/GenBank/DDBJ databases">
        <authorList>
            <person name="Magalhaes I.L.F."/>
            <person name="Oliveira U."/>
            <person name="Santos F.R."/>
            <person name="Vidigal T.H.D.A."/>
            <person name="Brescovit A.D."/>
            <person name="Santos A.J."/>
        </authorList>
    </citation>
    <scope>NUCLEOTIDE SEQUENCE</scope>
    <source>
        <tissue evidence="1">Shoot tissue taken approximately 20 cm above the soil surface</tissue>
    </source>
</reference>
<sequence length="27" mass="3268">MKHNRNLYFVVIGPTTNRHSEYSSDDW</sequence>